<organism evidence="1 2">
    <name type="scientific">Gregarina niphandrodes</name>
    <name type="common">Septate eugregarine</name>
    <dbReference type="NCBI Taxonomy" id="110365"/>
    <lineage>
        <taxon>Eukaryota</taxon>
        <taxon>Sar</taxon>
        <taxon>Alveolata</taxon>
        <taxon>Apicomplexa</taxon>
        <taxon>Conoidasida</taxon>
        <taxon>Gregarinasina</taxon>
        <taxon>Eugregarinorida</taxon>
        <taxon>Gregarinidae</taxon>
        <taxon>Gregarina</taxon>
    </lineage>
</organism>
<evidence type="ECO:0000313" key="2">
    <source>
        <dbReference type="Proteomes" id="UP000019763"/>
    </source>
</evidence>
<reference evidence="1" key="1">
    <citation type="submission" date="2013-12" db="EMBL/GenBank/DDBJ databases">
        <authorList>
            <person name="Omoto C.K."/>
            <person name="Sibley D."/>
            <person name="Venepally P."/>
            <person name="Hadjithomas M."/>
            <person name="Karamycheva S."/>
            <person name="Brunk B."/>
            <person name="Roos D."/>
            <person name="Caler E."/>
            <person name="Lorenzi H."/>
        </authorList>
    </citation>
    <scope>NUCLEOTIDE SEQUENCE</scope>
</reference>
<sequence>HRGYGTVGRGIWRSRYSIDWRNHVNENPELAKAEEFLRNHWSTNYLLQKSLALDRLTLQPFLWLDKFIVNPGLQLARTTMTGLSDSTTKLGYMLSTDSYVAWFTKMPQQTFDYRIVVDETKININKAATGPNFGTRAGTMPITGWLRSAEGSAEGSLIDSPRDIFHVLSRAKWRLNYSLQSLRRYGRARQFLAIYRELHPQNRRLSLPALVNFVESSFMPYVLWQSNMCNAAPGGDGGSQHWLKVHAAPHVCSLLTSLKTAPVELYGPGVVDDMTYDPKLQGLEYHGCFVKDPQLTRHDGSLDRDSLKRQVYRQAQQDTTEGDYNIDYSLLPSVIL</sequence>
<feature type="non-terminal residue" evidence="1">
    <location>
        <position position="1"/>
    </location>
</feature>
<dbReference type="EMBL" id="AFNH02000184">
    <property type="protein sequence ID" value="EZG79636.1"/>
    <property type="molecule type" value="Genomic_DNA"/>
</dbReference>
<dbReference type="RefSeq" id="XP_011134405.1">
    <property type="nucleotide sequence ID" value="XM_011136103.1"/>
</dbReference>
<accession>A0A023BBF4</accession>
<proteinExistence type="predicted"/>
<feature type="non-terminal residue" evidence="1">
    <location>
        <position position="336"/>
    </location>
</feature>
<dbReference type="VEuPathDB" id="CryptoDB:GNI_024920"/>
<dbReference type="GeneID" id="22911133"/>
<protein>
    <submittedName>
        <fullName evidence="1">Uncharacterized protein</fullName>
    </submittedName>
</protein>
<dbReference type="Proteomes" id="UP000019763">
    <property type="component" value="Unassembled WGS sequence"/>
</dbReference>
<dbReference type="AlphaFoldDB" id="A0A023BBF4"/>
<evidence type="ECO:0000313" key="1">
    <source>
        <dbReference type="EMBL" id="EZG79636.1"/>
    </source>
</evidence>
<comment type="caution">
    <text evidence="1">The sequence shown here is derived from an EMBL/GenBank/DDBJ whole genome shotgun (WGS) entry which is preliminary data.</text>
</comment>
<name>A0A023BBF4_GRENI</name>
<keyword evidence="2" id="KW-1185">Reference proteome</keyword>
<gene>
    <name evidence="1" type="ORF">GNI_024920</name>
</gene>